<dbReference type="Pfam" id="PF05932">
    <property type="entry name" value="CesT"/>
    <property type="match status" value="1"/>
</dbReference>
<evidence type="ECO:0000313" key="2">
    <source>
        <dbReference type="EMBL" id="MCW7555391.1"/>
    </source>
</evidence>
<keyword evidence="1" id="KW-0175">Coiled coil</keyword>
<dbReference type="InterPro" id="IPR010261">
    <property type="entry name" value="Tir_chaperone"/>
</dbReference>
<protein>
    <submittedName>
        <fullName evidence="2">Type III secretion system chaperone</fullName>
    </submittedName>
</protein>
<evidence type="ECO:0000313" key="3">
    <source>
        <dbReference type="Proteomes" id="UP001209854"/>
    </source>
</evidence>
<organism evidence="2 3">
    <name type="scientific">Endozoicomonas gorgoniicola</name>
    <dbReference type="NCBI Taxonomy" id="1234144"/>
    <lineage>
        <taxon>Bacteria</taxon>
        <taxon>Pseudomonadati</taxon>
        <taxon>Pseudomonadota</taxon>
        <taxon>Gammaproteobacteria</taxon>
        <taxon>Oceanospirillales</taxon>
        <taxon>Endozoicomonadaceae</taxon>
        <taxon>Endozoicomonas</taxon>
    </lineage>
</organism>
<gene>
    <name evidence="2" type="ORF">NX722_22710</name>
</gene>
<dbReference type="CDD" id="cd17024">
    <property type="entry name" value="T3SC_IA_DspF-like"/>
    <property type="match status" value="1"/>
</dbReference>
<feature type="coiled-coil region" evidence="1">
    <location>
        <begin position="119"/>
        <end position="146"/>
    </location>
</feature>
<dbReference type="EMBL" id="JAPFCC010000001">
    <property type="protein sequence ID" value="MCW7555391.1"/>
    <property type="molecule type" value="Genomic_DNA"/>
</dbReference>
<proteinExistence type="predicted"/>
<sequence length="153" mass="16981">MTDPQQQFEQLIQHLSDISGHNFPINGNACTLLNENDETAAVIELPEGSDLLIIHTQLSRLPSDPDIRHGRALQLLTLNSNPDRLRGTWFSIDDEGYGIHLMTSSPIGNLTTDIFENLLFNYIQLTESLKQELANEEQELAGLSSTPISGVQV</sequence>
<evidence type="ECO:0000256" key="1">
    <source>
        <dbReference type="SAM" id="Coils"/>
    </source>
</evidence>
<dbReference type="SUPFAM" id="SSF69635">
    <property type="entry name" value="Type III secretory system chaperone-like"/>
    <property type="match status" value="1"/>
</dbReference>
<comment type="caution">
    <text evidence="2">The sequence shown here is derived from an EMBL/GenBank/DDBJ whole genome shotgun (WGS) entry which is preliminary data.</text>
</comment>
<dbReference type="Proteomes" id="UP001209854">
    <property type="component" value="Unassembled WGS sequence"/>
</dbReference>
<keyword evidence="3" id="KW-1185">Reference proteome</keyword>
<dbReference type="Gene3D" id="3.30.1460.10">
    <property type="match status" value="1"/>
</dbReference>
<dbReference type="RefSeq" id="WP_262565150.1">
    <property type="nucleotide sequence ID" value="NZ_JAPFCC010000001.1"/>
</dbReference>
<name>A0ABT3N185_9GAMM</name>
<accession>A0ABT3N185</accession>
<reference evidence="2 3" key="1">
    <citation type="submission" date="2022-10" db="EMBL/GenBank/DDBJ databases">
        <title>High-quality genome sequences of two octocoral-associated bacteria, Endozoicomonas euniceicola EF212 and Endozoicomonas gorgoniicola PS125.</title>
        <authorList>
            <person name="Chiou Y.-J."/>
            <person name="Chen Y.-H."/>
        </authorList>
    </citation>
    <scope>NUCLEOTIDE SEQUENCE [LARGE SCALE GENOMIC DNA]</scope>
    <source>
        <strain evidence="2 3">PS125</strain>
    </source>
</reference>